<proteinExistence type="predicted"/>
<gene>
    <name evidence="1" type="ORF">AA23TX_10129</name>
</gene>
<protein>
    <submittedName>
        <fullName evidence="1">Uncharacterized protein</fullName>
    </submittedName>
</protein>
<sequence>MFNLNIFNKISSEVLTIKNDLELNSENQLIIKYKTSTSEDYKKAIILIFKERGYTRLEIGQLLEGQLLKTS</sequence>
<evidence type="ECO:0000313" key="1">
    <source>
        <dbReference type="EMBL" id="VVJ25421.1"/>
    </source>
</evidence>
<name>A0A6I8MBF5_9PSEU</name>
<reference evidence="1 2" key="1">
    <citation type="submission" date="2019-09" db="EMBL/GenBank/DDBJ databases">
        <authorList>
            <person name="Leyn A S."/>
        </authorList>
    </citation>
    <scope>NUCLEOTIDE SEQUENCE [LARGE SCALE GENOMIC DNA]</scope>
    <source>
        <strain evidence="1">AA231_1</strain>
    </source>
</reference>
<dbReference type="AlphaFoldDB" id="A0A6I8MBF5"/>
<accession>A0A6I8MBF5</accession>
<dbReference type="EMBL" id="CABVGP010000006">
    <property type="protein sequence ID" value="VVJ25421.1"/>
    <property type="molecule type" value="Genomic_DNA"/>
</dbReference>
<evidence type="ECO:0000313" key="2">
    <source>
        <dbReference type="Proteomes" id="UP000399805"/>
    </source>
</evidence>
<keyword evidence="2" id="KW-1185">Reference proteome</keyword>
<dbReference type="Proteomes" id="UP000399805">
    <property type="component" value="Unassembled WGS sequence"/>
</dbReference>
<organism evidence="1 2">
    <name type="scientific">Amycolatopsis camponoti</name>
    <dbReference type="NCBI Taxonomy" id="2606593"/>
    <lineage>
        <taxon>Bacteria</taxon>
        <taxon>Bacillati</taxon>
        <taxon>Actinomycetota</taxon>
        <taxon>Actinomycetes</taxon>
        <taxon>Pseudonocardiales</taxon>
        <taxon>Pseudonocardiaceae</taxon>
        <taxon>Amycolatopsis</taxon>
    </lineage>
</organism>